<dbReference type="STRING" id="1165861.A0A0L0UX04"/>
<keyword evidence="2" id="KW-1185">Reference proteome</keyword>
<sequence length="136" mass="15224">MNAELDCQPFPPQLAKLFAGFHPDNILDAGDFVAMQADLCWQCRSPNHLLCNCSFRQHPNQARNTYCPPTNNFQQPPSSNNMGGGFQSYYPIITPPGFMGVYPQPILVGRFNNPGPQLSPTPVTNPLRPANCYRQW</sequence>
<dbReference type="EMBL" id="AJIL01000197">
    <property type="protein sequence ID" value="KNE91573.1"/>
    <property type="molecule type" value="Genomic_DNA"/>
</dbReference>
<comment type="caution">
    <text evidence="1">The sequence shown here is derived from an EMBL/GenBank/DDBJ whole genome shotgun (WGS) entry which is preliminary data.</text>
</comment>
<accession>A0A0L0UX04</accession>
<dbReference type="AlphaFoldDB" id="A0A0L0UX04"/>
<dbReference type="OrthoDB" id="2507434at2759"/>
<evidence type="ECO:0000313" key="2">
    <source>
        <dbReference type="Proteomes" id="UP000054564"/>
    </source>
</evidence>
<evidence type="ECO:0000313" key="1">
    <source>
        <dbReference type="EMBL" id="KNE91573.1"/>
    </source>
</evidence>
<organism evidence="1 2">
    <name type="scientific">Puccinia striiformis f. sp. tritici PST-78</name>
    <dbReference type="NCBI Taxonomy" id="1165861"/>
    <lineage>
        <taxon>Eukaryota</taxon>
        <taxon>Fungi</taxon>
        <taxon>Dikarya</taxon>
        <taxon>Basidiomycota</taxon>
        <taxon>Pucciniomycotina</taxon>
        <taxon>Pucciniomycetes</taxon>
        <taxon>Pucciniales</taxon>
        <taxon>Pucciniaceae</taxon>
        <taxon>Puccinia</taxon>
    </lineage>
</organism>
<protein>
    <submittedName>
        <fullName evidence="1">Uncharacterized protein</fullName>
    </submittedName>
</protein>
<reference evidence="2" key="1">
    <citation type="submission" date="2014-03" db="EMBL/GenBank/DDBJ databases">
        <title>The Genome Sequence of Puccinia striiformis f. sp. tritici PST-78.</title>
        <authorList>
            <consortium name="The Broad Institute Genome Sequencing Platform"/>
            <person name="Cuomo C."/>
            <person name="Hulbert S."/>
            <person name="Chen X."/>
            <person name="Walker B."/>
            <person name="Young S.K."/>
            <person name="Zeng Q."/>
            <person name="Gargeya S."/>
            <person name="Fitzgerald M."/>
            <person name="Haas B."/>
            <person name="Abouelleil A."/>
            <person name="Alvarado L."/>
            <person name="Arachchi H.M."/>
            <person name="Berlin A.M."/>
            <person name="Chapman S.B."/>
            <person name="Goldberg J."/>
            <person name="Griggs A."/>
            <person name="Gujja S."/>
            <person name="Hansen M."/>
            <person name="Howarth C."/>
            <person name="Imamovic A."/>
            <person name="Larimer J."/>
            <person name="McCowan C."/>
            <person name="Montmayeur A."/>
            <person name="Murphy C."/>
            <person name="Neiman D."/>
            <person name="Pearson M."/>
            <person name="Priest M."/>
            <person name="Roberts A."/>
            <person name="Saif S."/>
            <person name="Shea T."/>
            <person name="Sisk P."/>
            <person name="Sykes S."/>
            <person name="Wortman J."/>
            <person name="Nusbaum C."/>
            <person name="Birren B."/>
        </authorList>
    </citation>
    <scope>NUCLEOTIDE SEQUENCE [LARGE SCALE GENOMIC DNA]</scope>
    <source>
        <strain evidence="2">race PST-78</strain>
    </source>
</reference>
<gene>
    <name evidence="1" type="ORF">PSTG_15025</name>
</gene>
<dbReference type="Proteomes" id="UP000054564">
    <property type="component" value="Unassembled WGS sequence"/>
</dbReference>
<proteinExistence type="predicted"/>
<name>A0A0L0UX04_9BASI</name>